<accession>A0ABN1NH88</accession>
<dbReference type="InterPro" id="IPR045853">
    <property type="entry name" value="Pep_chain_release_fac_I_sf"/>
</dbReference>
<evidence type="ECO:0000259" key="3">
    <source>
        <dbReference type="Pfam" id="PF00472"/>
    </source>
</evidence>
<proteinExistence type="inferred from homology"/>
<protein>
    <recommendedName>
        <fullName evidence="3">Prokaryotic-type class I peptide chain release factors domain-containing protein</fullName>
    </recommendedName>
</protein>
<dbReference type="Pfam" id="PF00472">
    <property type="entry name" value="RF-1"/>
    <property type="match status" value="1"/>
</dbReference>
<evidence type="ECO:0000256" key="2">
    <source>
        <dbReference type="SAM" id="MobiDB-lite"/>
    </source>
</evidence>
<name>A0ABN1NH88_9PSEU</name>
<reference evidence="4 5" key="1">
    <citation type="journal article" date="2019" name="Int. J. Syst. Evol. Microbiol.">
        <title>The Global Catalogue of Microorganisms (GCM) 10K type strain sequencing project: providing services to taxonomists for standard genome sequencing and annotation.</title>
        <authorList>
            <consortium name="The Broad Institute Genomics Platform"/>
            <consortium name="The Broad Institute Genome Sequencing Center for Infectious Disease"/>
            <person name="Wu L."/>
            <person name="Ma J."/>
        </authorList>
    </citation>
    <scope>NUCLEOTIDE SEQUENCE [LARGE SCALE GENOMIC DNA]</scope>
    <source>
        <strain evidence="4 5">JCM 11117</strain>
    </source>
</reference>
<dbReference type="Proteomes" id="UP001499967">
    <property type="component" value="Unassembled WGS sequence"/>
</dbReference>
<dbReference type="PANTHER" id="PTHR47814">
    <property type="entry name" value="PEPTIDYL-TRNA HYDROLASE ARFB"/>
    <property type="match status" value="1"/>
</dbReference>
<evidence type="ECO:0000313" key="5">
    <source>
        <dbReference type="Proteomes" id="UP001499967"/>
    </source>
</evidence>
<feature type="region of interest" description="Disordered" evidence="2">
    <location>
        <begin position="134"/>
        <end position="176"/>
    </location>
</feature>
<dbReference type="SUPFAM" id="SSF75620">
    <property type="entry name" value="Release factor"/>
    <property type="match status" value="1"/>
</dbReference>
<dbReference type="PANTHER" id="PTHR47814:SF1">
    <property type="entry name" value="PEPTIDYL-TRNA HYDROLASE ARFB"/>
    <property type="match status" value="1"/>
</dbReference>
<keyword evidence="5" id="KW-1185">Reference proteome</keyword>
<gene>
    <name evidence="4" type="ORF">GCM10009559_77450</name>
</gene>
<dbReference type="InterPro" id="IPR000352">
    <property type="entry name" value="Pep_chain_release_fac_I"/>
</dbReference>
<feature type="compositionally biased region" description="Basic residues" evidence="2">
    <location>
        <begin position="163"/>
        <end position="176"/>
    </location>
</feature>
<organism evidence="4 5">
    <name type="scientific">Pseudonocardia zijingensis</name>
    <dbReference type="NCBI Taxonomy" id="153376"/>
    <lineage>
        <taxon>Bacteria</taxon>
        <taxon>Bacillati</taxon>
        <taxon>Actinomycetota</taxon>
        <taxon>Actinomycetes</taxon>
        <taxon>Pseudonocardiales</taxon>
        <taxon>Pseudonocardiaceae</taxon>
        <taxon>Pseudonocardia</taxon>
    </lineage>
</organism>
<dbReference type="Gene3D" id="3.30.160.20">
    <property type="match status" value="1"/>
</dbReference>
<evidence type="ECO:0000313" key="4">
    <source>
        <dbReference type="EMBL" id="GAA0908324.1"/>
    </source>
</evidence>
<comment type="caution">
    <text evidence="4">The sequence shown here is derived from an EMBL/GenBank/DDBJ whole genome shotgun (WGS) entry which is preliminary data.</text>
</comment>
<evidence type="ECO:0000256" key="1">
    <source>
        <dbReference type="ARBA" id="ARBA00010835"/>
    </source>
</evidence>
<comment type="similarity">
    <text evidence="1">Belongs to the prokaryotic/mitochondrial release factor family.</text>
</comment>
<dbReference type="EMBL" id="BAAAHP010000326">
    <property type="protein sequence ID" value="GAA0908324.1"/>
    <property type="molecule type" value="Genomic_DNA"/>
</dbReference>
<feature type="compositionally biased region" description="Basic and acidic residues" evidence="2">
    <location>
        <begin position="134"/>
        <end position="143"/>
    </location>
</feature>
<sequence length="176" mass="19544">MLSLSELFRAVNMLTPAERGTPPPSGHPLRHPVAVAEPDLPVRRAVVLPGRELHWRFSRSSGPGGQGVNTTDSRVELSFDLARSPSVPEALRERAVRRLSGRLVDGVLTVVAAEHRSQLRNREAARERLAGVLREAMRADPPARRPTRPTRGSVRRRLDAKARRGAVKRMRGRPED</sequence>
<feature type="domain" description="Prokaryotic-type class I peptide chain release factors" evidence="3">
    <location>
        <begin position="46"/>
        <end position="171"/>
    </location>
</feature>
<dbReference type="NCBIfam" id="NF006718">
    <property type="entry name" value="PRK09256.1"/>
    <property type="match status" value="1"/>
</dbReference>